<accession>A0A5B7GFW8</accession>
<keyword evidence="2" id="KW-1185">Reference proteome</keyword>
<evidence type="ECO:0000313" key="1">
    <source>
        <dbReference type="EMBL" id="MPC55444.1"/>
    </source>
</evidence>
<dbReference type="EMBL" id="VSRR010013180">
    <property type="protein sequence ID" value="MPC55444.1"/>
    <property type="molecule type" value="Genomic_DNA"/>
</dbReference>
<proteinExistence type="predicted"/>
<evidence type="ECO:0000313" key="2">
    <source>
        <dbReference type="Proteomes" id="UP000324222"/>
    </source>
</evidence>
<name>A0A5B7GFW8_PORTR</name>
<reference evidence="1 2" key="1">
    <citation type="submission" date="2019-05" db="EMBL/GenBank/DDBJ databases">
        <title>Another draft genome of Portunus trituberculatus and its Hox gene families provides insights of decapod evolution.</title>
        <authorList>
            <person name="Jeong J.-H."/>
            <person name="Song I."/>
            <person name="Kim S."/>
            <person name="Choi T."/>
            <person name="Kim D."/>
            <person name="Ryu S."/>
            <person name="Kim W."/>
        </authorList>
    </citation>
    <scope>NUCLEOTIDE SEQUENCE [LARGE SCALE GENOMIC DNA]</scope>
    <source>
        <tissue evidence="1">Muscle</tissue>
    </source>
</reference>
<organism evidence="1 2">
    <name type="scientific">Portunus trituberculatus</name>
    <name type="common">Swimming crab</name>
    <name type="synonym">Neptunus trituberculatus</name>
    <dbReference type="NCBI Taxonomy" id="210409"/>
    <lineage>
        <taxon>Eukaryota</taxon>
        <taxon>Metazoa</taxon>
        <taxon>Ecdysozoa</taxon>
        <taxon>Arthropoda</taxon>
        <taxon>Crustacea</taxon>
        <taxon>Multicrustacea</taxon>
        <taxon>Malacostraca</taxon>
        <taxon>Eumalacostraca</taxon>
        <taxon>Eucarida</taxon>
        <taxon>Decapoda</taxon>
        <taxon>Pleocyemata</taxon>
        <taxon>Brachyura</taxon>
        <taxon>Eubrachyura</taxon>
        <taxon>Portunoidea</taxon>
        <taxon>Portunidae</taxon>
        <taxon>Portuninae</taxon>
        <taxon>Portunus</taxon>
    </lineage>
</organism>
<gene>
    <name evidence="1" type="ORF">E2C01_049379</name>
</gene>
<comment type="caution">
    <text evidence="1">The sequence shown here is derived from an EMBL/GenBank/DDBJ whole genome shotgun (WGS) entry which is preliminary data.</text>
</comment>
<dbReference type="Proteomes" id="UP000324222">
    <property type="component" value="Unassembled WGS sequence"/>
</dbReference>
<dbReference type="AlphaFoldDB" id="A0A5B7GFW8"/>
<protein>
    <submittedName>
        <fullName evidence="1">Uncharacterized protein</fullName>
    </submittedName>
</protein>
<sequence length="66" mass="7457">MPSWTPYDDDQRTPQSAYTKKHLCCITEPPAEVVVVAGVFVGVELLCARMCYTEEVQLLAIHIMEE</sequence>